<evidence type="ECO:0000313" key="1">
    <source>
        <dbReference type="EMBL" id="KCZ93818.1"/>
    </source>
</evidence>
<accession>A0A059FTM5</accession>
<protein>
    <submittedName>
        <fullName evidence="1">Uncharacterized protein</fullName>
    </submittedName>
</protein>
<dbReference type="OrthoDB" id="7619538at2"/>
<dbReference type="AlphaFoldDB" id="A0A059FTM5"/>
<gene>
    <name evidence="1" type="ORF">HJO_00540</name>
</gene>
<name>A0A059FTM5_9PROT</name>
<comment type="caution">
    <text evidence="1">The sequence shown here is derived from an EMBL/GenBank/DDBJ whole genome shotgun (WGS) entry which is preliminary data.</text>
</comment>
<dbReference type="EMBL" id="ARYK01000001">
    <property type="protein sequence ID" value="KCZ93818.1"/>
    <property type="molecule type" value="Genomic_DNA"/>
</dbReference>
<dbReference type="RefSeq" id="WP_035612463.1">
    <property type="nucleotide sequence ID" value="NZ_ARYK01000001.1"/>
</dbReference>
<sequence length="147" mass="17006">MTARQFTTSEAYEHEGYCPGHPWYYFLGGRPRRPREILEVTRQNGYQGHAREDIKAADGMAEPKRSGTLRAMRDKFKADLARDISRYRECVRQLRKTDWKIPDGSEVVSSGDIHTALSLKHNHMVNNFAHLILLDELLAKQADLFDF</sequence>
<evidence type="ECO:0000313" key="2">
    <source>
        <dbReference type="Proteomes" id="UP000025171"/>
    </source>
</evidence>
<dbReference type="Proteomes" id="UP000025171">
    <property type="component" value="Unassembled WGS sequence"/>
</dbReference>
<reference evidence="1 2" key="1">
    <citation type="journal article" date="2014" name="Antonie Van Leeuwenhoek">
        <title>Hyphomonas beringensis sp. nov. and Hyphomonas chukchiensis sp. nov., isolated from surface seawater of the Bering Sea and Chukchi Sea.</title>
        <authorList>
            <person name="Li C."/>
            <person name="Lai Q."/>
            <person name="Li G."/>
            <person name="Dong C."/>
            <person name="Wang J."/>
            <person name="Liao Y."/>
            <person name="Shao Z."/>
        </authorList>
    </citation>
    <scope>NUCLEOTIDE SEQUENCE [LARGE SCALE GENOMIC DNA]</scope>
    <source>
        <strain evidence="1 2">MHS-2</strain>
    </source>
</reference>
<proteinExistence type="predicted"/>
<keyword evidence="2" id="KW-1185">Reference proteome</keyword>
<dbReference type="eggNOG" id="ENOG50335PZ">
    <property type="taxonomic scope" value="Bacteria"/>
</dbReference>
<dbReference type="PATRIC" id="fig|1280950.3.peg.111"/>
<organism evidence="1 2">
    <name type="scientific">Hyphomonas johnsonii MHS-2</name>
    <dbReference type="NCBI Taxonomy" id="1280950"/>
    <lineage>
        <taxon>Bacteria</taxon>
        <taxon>Pseudomonadati</taxon>
        <taxon>Pseudomonadota</taxon>
        <taxon>Alphaproteobacteria</taxon>
        <taxon>Hyphomonadales</taxon>
        <taxon>Hyphomonadaceae</taxon>
        <taxon>Hyphomonas</taxon>
    </lineage>
</organism>